<evidence type="ECO:0000313" key="2">
    <source>
        <dbReference type="EMBL" id="CAF4611684.1"/>
    </source>
</evidence>
<evidence type="ECO:0000313" key="1">
    <source>
        <dbReference type="EMBL" id="CAF3349685.1"/>
    </source>
</evidence>
<comment type="caution">
    <text evidence="2">The sequence shown here is derived from an EMBL/GenBank/DDBJ whole genome shotgun (WGS) entry which is preliminary data.</text>
</comment>
<proteinExistence type="predicted"/>
<reference evidence="2" key="1">
    <citation type="submission" date="2021-02" db="EMBL/GenBank/DDBJ databases">
        <authorList>
            <person name="Nowell W R."/>
        </authorList>
    </citation>
    <scope>NUCLEOTIDE SEQUENCE</scope>
</reference>
<accession>A0A821CUU2</accession>
<dbReference type="Proteomes" id="UP000663833">
    <property type="component" value="Unassembled WGS sequence"/>
</dbReference>
<name>A0A821CUU2_9BILA</name>
<evidence type="ECO:0000313" key="3">
    <source>
        <dbReference type="Proteomes" id="UP000663851"/>
    </source>
</evidence>
<dbReference type="Proteomes" id="UP000663851">
    <property type="component" value="Unassembled WGS sequence"/>
</dbReference>
<feature type="non-terminal residue" evidence="2">
    <location>
        <position position="1"/>
    </location>
</feature>
<dbReference type="AlphaFoldDB" id="A0A821CUU2"/>
<sequence>SKSFHRTIYHTFDSTENNCATTWCFHLGPNPPEPLPCRGIRCARCNECSDWRFTGDKEIWNWIKKANQDGWPEEDVNRWHDDSINKFFVRKDNRNCRGYYNADARGPDRYGPRAVALGGGYDTYGYFIRPHMCVCDGQF</sequence>
<dbReference type="EMBL" id="CAJOBO010012670">
    <property type="protein sequence ID" value="CAF4611684.1"/>
    <property type="molecule type" value="Genomic_DNA"/>
</dbReference>
<dbReference type="EMBL" id="CAJNYD010001569">
    <property type="protein sequence ID" value="CAF3349685.1"/>
    <property type="molecule type" value="Genomic_DNA"/>
</dbReference>
<organism evidence="2 3">
    <name type="scientific">Rotaria socialis</name>
    <dbReference type="NCBI Taxonomy" id="392032"/>
    <lineage>
        <taxon>Eukaryota</taxon>
        <taxon>Metazoa</taxon>
        <taxon>Spiralia</taxon>
        <taxon>Gnathifera</taxon>
        <taxon>Rotifera</taxon>
        <taxon>Eurotatoria</taxon>
        <taxon>Bdelloidea</taxon>
        <taxon>Philodinida</taxon>
        <taxon>Philodinidae</taxon>
        <taxon>Rotaria</taxon>
    </lineage>
</organism>
<protein>
    <submittedName>
        <fullName evidence="2">Uncharacterized protein</fullName>
    </submittedName>
</protein>
<gene>
    <name evidence="2" type="ORF">HFQ381_LOCUS34014</name>
    <name evidence="1" type="ORF">LUA448_LOCUS12934</name>
</gene>